<dbReference type="SUPFAM" id="SSF46894">
    <property type="entry name" value="C-terminal effector domain of the bipartite response regulators"/>
    <property type="match status" value="1"/>
</dbReference>
<dbReference type="PANTHER" id="PTHR43214">
    <property type="entry name" value="TWO-COMPONENT RESPONSE REGULATOR"/>
    <property type="match status" value="1"/>
</dbReference>
<dbReference type="AlphaFoldDB" id="A0A916T7I1"/>
<dbReference type="RefSeq" id="WP_188837519.1">
    <property type="nucleotide sequence ID" value="NZ_BMHI01000004.1"/>
</dbReference>
<feature type="domain" description="Response regulatory" evidence="7">
    <location>
        <begin position="4"/>
        <end position="120"/>
    </location>
</feature>
<dbReference type="PRINTS" id="PR00038">
    <property type="entry name" value="HTHLUXR"/>
</dbReference>
<dbReference type="InterPro" id="IPR011006">
    <property type="entry name" value="CheY-like_superfamily"/>
</dbReference>
<dbReference type="SMART" id="SM00448">
    <property type="entry name" value="REC"/>
    <property type="match status" value="1"/>
</dbReference>
<dbReference type="PROSITE" id="PS00622">
    <property type="entry name" value="HTH_LUXR_1"/>
    <property type="match status" value="1"/>
</dbReference>
<name>A0A916T7I1_9MICO</name>
<proteinExistence type="predicted"/>
<evidence type="ECO:0000256" key="4">
    <source>
        <dbReference type="ARBA" id="ARBA00023163"/>
    </source>
</evidence>
<evidence type="ECO:0000256" key="3">
    <source>
        <dbReference type="ARBA" id="ARBA00023125"/>
    </source>
</evidence>
<dbReference type="PANTHER" id="PTHR43214:SF24">
    <property type="entry name" value="TRANSCRIPTIONAL REGULATORY PROTEIN NARL-RELATED"/>
    <property type="match status" value="1"/>
</dbReference>
<protein>
    <submittedName>
        <fullName evidence="8">DNA-binding response regulator</fullName>
    </submittedName>
</protein>
<reference evidence="8" key="2">
    <citation type="submission" date="2020-09" db="EMBL/GenBank/DDBJ databases">
        <authorList>
            <person name="Sun Q."/>
            <person name="Zhou Y."/>
        </authorList>
    </citation>
    <scope>NUCLEOTIDE SEQUENCE</scope>
    <source>
        <strain evidence="8">CGMCC 1.15085</strain>
    </source>
</reference>
<evidence type="ECO:0000313" key="9">
    <source>
        <dbReference type="Proteomes" id="UP000636793"/>
    </source>
</evidence>
<keyword evidence="2" id="KW-0805">Transcription regulation</keyword>
<dbReference type="CDD" id="cd06170">
    <property type="entry name" value="LuxR_C_like"/>
    <property type="match status" value="1"/>
</dbReference>
<dbReference type="PROSITE" id="PS50110">
    <property type="entry name" value="RESPONSE_REGULATORY"/>
    <property type="match status" value="1"/>
</dbReference>
<dbReference type="SMART" id="SM00421">
    <property type="entry name" value="HTH_LUXR"/>
    <property type="match status" value="1"/>
</dbReference>
<keyword evidence="9" id="KW-1185">Reference proteome</keyword>
<keyword evidence="4" id="KW-0804">Transcription</keyword>
<dbReference type="PROSITE" id="PS50043">
    <property type="entry name" value="HTH_LUXR_2"/>
    <property type="match status" value="1"/>
</dbReference>
<feature type="domain" description="HTH luxR-type" evidence="6">
    <location>
        <begin position="144"/>
        <end position="209"/>
    </location>
</feature>
<dbReference type="EMBL" id="BMHI01000004">
    <property type="protein sequence ID" value="GGB34614.1"/>
    <property type="molecule type" value="Genomic_DNA"/>
</dbReference>
<reference evidence="8" key="1">
    <citation type="journal article" date="2014" name="Int. J. Syst. Evol. Microbiol.">
        <title>Complete genome sequence of Corynebacterium casei LMG S-19264T (=DSM 44701T), isolated from a smear-ripened cheese.</title>
        <authorList>
            <consortium name="US DOE Joint Genome Institute (JGI-PGF)"/>
            <person name="Walter F."/>
            <person name="Albersmeier A."/>
            <person name="Kalinowski J."/>
            <person name="Ruckert C."/>
        </authorList>
    </citation>
    <scope>NUCLEOTIDE SEQUENCE</scope>
    <source>
        <strain evidence="8">CGMCC 1.15085</strain>
    </source>
</reference>
<dbReference type="InterPro" id="IPR001789">
    <property type="entry name" value="Sig_transdc_resp-reg_receiver"/>
</dbReference>
<sequence>MAIRIYLLDDHEVVRRGVRELLDAEPDFEVVGDAGTAAEARRDIVILQPDVAVLDARLPDGSGIDVCRDARSAVPALRALIFTSYDDEHALEAAVLAGAAGYLLKDIRGPSLTDAVRAVATGRNLLREGDADRLRERWMAAAPTDHRLQLLTPQERRILDHIARGMTNREISEHLHLAEKTVKNYVTSVLSKLGLERRTQAAIFAITHSERGQGRDA</sequence>
<evidence type="ECO:0000256" key="2">
    <source>
        <dbReference type="ARBA" id="ARBA00023015"/>
    </source>
</evidence>
<dbReference type="InterPro" id="IPR039420">
    <property type="entry name" value="WalR-like"/>
</dbReference>
<dbReference type="InterPro" id="IPR058245">
    <property type="entry name" value="NreC/VraR/RcsB-like_REC"/>
</dbReference>
<dbReference type="InterPro" id="IPR016032">
    <property type="entry name" value="Sig_transdc_resp-reg_C-effctor"/>
</dbReference>
<gene>
    <name evidence="8" type="ORF">GCM10011492_26590</name>
</gene>
<dbReference type="SUPFAM" id="SSF52172">
    <property type="entry name" value="CheY-like"/>
    <property type="match status" value="1"/>
</dbReference>
<dbReference type="CDD" id="cd17535">
    <property type="entry name" value="REC_NarL-like"/>
    <property type="match status" value="1"/>
</dbReference>
<evidence type="ECO:0000256" key="1">
    <source>
        <dbReference type="ARBA" id="ARBA00022553"/>
    </source>
</evidence>
<evidence type="ECO:0000259" key="7">
    <source>
        <dbReference type="PROSITE" id="PS50110"/>
    </source>
</evidence>
<organism evidence="8 9">
    <name type="scientific">Flexivirga endophytica</name>
    <dbReference type="NCBI Taxonomy" id="1849103"/>
    <lineage>
        <taxon>Bacteria</taxon>
        <taxon>Bacillati</taxon>
        <taxon>Actinomycetota</taxon>
        <taxon>Actinomycetes</taxon>
        <taxon>Micrococcales</taxon>
        <taxon>Dermacoccaceae</taxon>
        <taxon>Flexivirga</taxon>
    </lineage>
</organism>
<feature type="modified residue" description="4-aspartylphosphate" evidence="5">
    <location>
        <position position="55"/>
    </location>
</feature>
<dbReference type="Gene3D" id="3.40.50.2300">
    <property type="match status" value="1"/>
</dbReference>
<dbReference type="Proteomes" id="UP000636793">
    <property type="component" value="Unassembled WGS sequence"/>
</dbReference>
<dbReference type="Pfam" id="PF00196">
    <property type="entry name" value="GerE"/>
    <property type="match status" value="1"/>
</dbReference>
<dbReference type="GO" id="GO:0000160">
    <property type="term" value="P:phosphorelay signal transduction system"/>
    <property type="evidence" value="ECO:0007669"/>
    <property type="project" value="InterPro"/>
</dbReference>
<evidence type="ECO:0000313" key="8">
    <source>
        <dbReference type="EMBL" id="GGB34614.1"/>
    </source>
</evidence>
<keyword evidence="1 5" id="KW-0597">Phosphoprotein</keyword>
<dbReference type="GO" id="GO:0003677">
    <property type="term" value="F:DNA binding"/>
    <property type="evidence" value="ECO:0007669"/>
    <property type="project" value="UniProtKB-KW"/>
</dbReference>
<comment type="caution">
    <text evidence="8">The sequence shown here is derived from an EMBL/GenBank/DDBJ whole genome shotgun (WGS) entry which is preliminary data.</text>
</comment>
<evidence type="ECO:0000256" key="5">
    <source>
        <dbReference type="PROSITE-ProRule" id="PRU00169"/>
    </source>
</evidence>
<evidence type="ECO:0000259" key="6">
    <source>
        <dbReference type="PROSITE" id="PS50043"/>
    </source>
</evidence>
<dbReference type="Pfam" id="PF00072">
    <property type="entry name" value="Response_reg"/>
    <property type="match status" value="1"/>
</dbReference>
<keyword evidence="3 8" id="KW-0238">DNA-binding</keyword>
<accession>A0A916T7I1</accession>
<dbReference type="GO" id="GO:0006355">
    <property type="term" value="P:regulation of DNA-templated transcription"/>
    <property type="evidence" value="ECO:0007669"/>
    <property type="project" value="InterPro"/>
</dbReference>
<dbReference type="InterPro" id="IPR000792">
    <property type="entry name" value="Tscrpt_reg_LuxR_C"/>
</dbReference>